<dbReference type="OrthoDB" id="10057496at2759"/>
<feature type="repeat" description="ANK" evidence="3">
    <location>
        <begin position="62"/>
        <end position="94"/>
    </location>
</feature>
<feature type="repeat" description="ANK" evidence="3">
    <location>
        <begin position="95"/>
        <end position="127"/>
    </location>
</feature>
<keyword evidence="2 3" id="KW-0040">ANK repeat</keyword>
<dbReference type="Pfam" id="PF00023">
    <property type="entry name" value="Ank"/>
    <property type="match status" value="1"/>
</dbReference>
<evidence type="ECO:0000313" key="5">
    <source>
        <dbReference type="Proteomes" id="UP000243217"/>
    </source>
</evidence>
<dbReference type="Pfam" id="PF12796">
    <property type="entry name" value="Ank_2"/>
    <property type="match status" value="3"/>
</dbReference>
<dbReference type="InterPro" id="IPR002110">
    <property type="entry name" value="Ankyrin_rpt"/>
</dbReference>
<dbReference type="AlphaFoldDB" id="A0A1V9Y6N2"/>
<dbReference type="Proteomes" id="UP000243217">
    <property type="component" value="Unassembled WGS sequence"/>
</dbReference>
<evidence type="ECO:0000256" key="3">
    <source>
        <dbReference type="PROSITE-ProRule" id="PRU00023"/>
    </source>
</evidence>
<dbReference type="Gene3D" id="1.25.40.20">
    <property type="entry name" value="Ankyrin repeat-containing domain"/>
    <property type="match status" value="4"/>
</dbReference>
<dbReference type="EMBL" id="JNBS01005015">
    <property type="protein sequence ID" value="OQR81369.1"/>
    <property type="molecule type" value="Genomic_DNA"/>
</dbReference>
<organism evidence="4 5">
    <name type="scientific">Thraustotheca clavata</name>
    <dbReference type="NCBI Taxonomy" id="74557"/>
    <lineage>
        <taxon>Eukaryota</taxon>
        <taxon>Sar</taxon>
        <taxon>Stramenopiles</taxon>
        <taxon>Oomycota</taxon>
        <taxon>Saprolegniomycetes</taxon>
        <taxon>Saprolegniales</taxon>
        <taxon>Achlyaceae</taxon>
        <taxon>Thraustotheca</taxon>
    </lineage>
</organism>
<dbReference type="Pfam" id="PF13637">
    <property type="entry name" value="Ank_4"/>
    <property type="match status" value="1"/>
</dbReference>
<proteinExistence type="predicted"/>
<sequence length="444" mass="48285">MTEARLLLAVQKGDLENVQFLLESDDKQTPLYVSAERGYNDILSTLICAGANVNQANMVLVDGATPLYVASQNGRTDIVMSLIAAGANIDQLNNARETPLFVATRRGYRDIVSALVFAGANINQTNKEGKSAKSYAVDTRNYEFLSLFRAPMIFKFVHVGDAPTLKLLFQNGVNPDLVKNKEGFTPLYVAAKMGHREVVATLIAAKSNINQTRLDGATPLYIAAQNGHKDTVSTLISAGADIHLAKTNGATPLCIAAENGHEEVAKQLTIDHTITIKSQEVGWMEFIKTTFFRQIQESTTINIYADVNEAMKNGDTPLHLSAGNGHVKIVDILISAGANINQTNENGWTPLFSAAFNGHTEVIATLIHAGANVNHTALDGVSALQVAIQNGKDQVIDLLTPKKEEGIIHSHNEAMIESEIYLTENMVNAEKQDIGIRHRKVHHE</sequence>
<dbReference type="SUPFAM" id="SSF48403">
    <property type="entry name" value="Ankyrin repeat"/>
    <property type="match status" value="2"/>
</dbReference>
<name>A0A1V9Y6N2_9STRA</name>
<reference evidence="4 5" key="1">
    <citation type="journal article" date="2014" name="Genome Biol. Evol.">
        <title>The secreted proteins of Achlya hypogyna and Thraustotheca clavata identify the ancestral oomycete secretome and reveal gene acquisitions by horizontal gene transfer.</title>
        <authorList>
            <person name="Misner I."/>
            <person name="Blouin N."/>
            <person name="Leonard G."/>
            <person name="Richards T.A."/>
            <person name="Lane C.E."/>
        </authorList>
    </citation>
    <scope>NUCLEOTIDE SEQUENCE [LARGE SCALE GENOMIC DNA]</scope>
    <source>
        <strain evidence="4 5">ATCC 34112</strain>
    </source>
</reference>
<dbReference type="PANTHER" id="PTHR24198:SF165">
    <property type="entry name" value="ANKYRIN REPEAT-CONTAINING PROTEIN-RELATED"/>
    <property type="match status" value="1"/>
</dbReference>
<evidence type="ECO:0000313" key="4">
    <source>
        <dbReference type="EMBL" id="OQR81369.1"/>
    </source>
</evidence>
<dbReference type="PANTHER" id="PTHR24198">
    <property type="entry name" value="ANKYRIN REPEAT AND PROTEIN KINASE DOMAIN-CONTAINING PROTEIN"/>
    <property type="match status" value="1"/>
</dbReference>
<gene>
    <name evidence="4" type="ORF">THRCLA_23391</name>
</gene>
<feature type="repeat" description="ANK" evidence="3">
    <location>
        <begin position="182"/>
        <end position="214"/>
    </location>
</feature>
<dbReference type="PRINTS" id="PR01415">
    <property type="entry name" value="ANKYRIN"/>
</dbReference>
<keyword evidence="1" id="KW-0677">Repeat</keyword>
<protein>
    <submittedName>
        <fullName evidence="4">Serine/threonine-protein phosphatase 6 regulatory ankyrin repeat subunit C-like</fullName>
    </submittedName>
</protein>
<feature type="repeat" description="ANK" evidence="3">
    <location>
        <begin position="26"/>
        <end position="58"/>
    </location>
</feature>
<feature type="repeat" description="ANK" evidence="3">
    <location>
        <begin position="313"/>
        <end position="345"/>
    </location>
</feature>
<feature type="repeat" description="ANK" evidence="3">
    <location>
        <begin position="215"/>
        <end position="247"/>
    </location>
</feature>
<dbReference type="PROSITE" id="PS50297">
    <property type="entry name" value="ANK_REP_REGION"/>
    <property type="match status" value="7"/>
</dbReference>
<dbReference type="InterPro" id="IPR036770">
    <property type="entry name" value="Ankyrin_rpt-contain_sf"/>
</dbReference>
<dbReference type="PROSITE" id="PS50088">
    <property type="entry name" value="ANK_REPEAT"/>
    <property type="match status" value="7"/>
</dbReference>
<feature type="repeat" description="ANK" evidence="3">
    <location>
        <begin position="346"/>
        <end position="378"/>
    </location>
</feature>
<evidence type="ECO:0000256" key="1">
    <source>
        <dbReference type="ARBA" id="ARBA00022737"/>
    </source>
</evidence>
<accession>A0A1V9Y6N2</accession>
<dbReference type="STRING" id="74557.A0A1V9Y6N2"/>
<dbReference type="SMART" id="SM00248">
    <property type="entry name" value="ANK"/>
    <property type="match status" value="10"/>
</dbReference>
<keyword evidence="5" id="KW-1185">Reference proteome</keyword>
<comment type="caution">
    <text evidence="4">The sequence shown here is derived from an EMBL/GenBank/DDBJ whole genome shotgun (WGS) entry which is preliminary data.</text>
</comment>
<evidence type="ECO:0000256" key="2">
    <source>
        <dbReference type="ARBA" id="ARBA00023043"/>
    </source>
</evidence>